<evidence type="ECO:0000313" key="2">
    <source>
        <dbReference type="Proteomes" id="UP001056120"/>
    </source>
</evidence>
<accession>A0ACB9HFX2</accession>
<dbReference type="EMBL" id="CM042029">
    <property type="protein sequence ID" value="KAI3794640.1"/>
    <property type="molecule type" value="Genomic_DNA"/>
</dbReference>
<gene>
    <name evidence="1" type="ORF">L1987_37273</name>
</gene>
<comment type="caution">
    <text evidence="1">The sequence shown here is derived from an EMBL/GenBank/DDBJ whole genome shotgun (WGS) entry which is preliminary data.</text>
</comment>
<organism evidence="1 2">
    <name type="scientific">Smallanthus sonchifolius</name>
    <dbReference type="NCBI Taxonomy" id="185202"/>
    <lineage>
        <taxon>Eukaryota</taxon>
        <taxon>Viridiplantae</taxon>
        <taxon>Streptophyta</taxon>
        <taxon>Embryophyta</taxon>
        <taxon>Tracheophyta</taxon>
        <taxon>Spermatophyta</taxon>
        <taxon>Magnoliopsida</taxon>
        <taxon>eudicotyledons</taxon>
        <taxon>Gunneridae</taxon>
        <taxon>Pentapetalae</taxon>
        <taxon>asterids</taxon>
        <taxon>campanulids</taxon>
        <taxon>Asterales</taxon>
        <taxon>Asteraceae</taxon>
        <taxon>Asteroideae</taxon>
        <taxon>Heliantheae alliance</taxon>
        <taxon>Millerieae</taxon>
        <taxon>Smallanthus</taxon>
    </lineage>
</organism>
<dbReference type="Proteomes" id="UP001056120">
    <property type="component" value="Linkage Group LG12"/>
</dbReference>
<protein>
    <submittedName>
        <fullName evidence="1">Uncharacterized protein</fullName>
    </submittedName>
</protein>
<evidence type="ECO:0000313" key="1">
    <source>
        <dbReference type="EMBL" id="KAI3794640.1"/>
    </source>
</evidence>
<proteinExistence type="predicted"/>
<keyword evidence="2" id="KW-1185">Reference proteome</keyword>
<reference evidence="1 2" key="2">
    <citation type="journal article" date="2022" name="Mol. Ecol. Resour.">
        <title>The genomes of chicory, endive, great burdock and yacon provide insights into Asteraceae paleo-polyploidization history and plant inulin production.</title>
        <authorList>
            <person name="Fan W."/>
            <person name="Wang S."/>
            <person name="Wang H."/>
            <person name="Wang A."/>
            <person name="Jiang F."/>
            <person name="Liu H."/>
            <person name="Zhao H."/>
            <person name="Xu D."/>
            <person name="Zhang Y."/>
        </authorList>
    </citation>
    <scope>NUCLEOTIDE SEQUENCE [LARGE SCALE GENOMIC DNA]</scope>
    <source>
        <strain evidence="2">cv. Yunnan</strain>
        <tissue evidence="1">Leaves</tissue>
    </source>
</reference>
<name>A0ACB9HFX2_9ASTR</name>
<reference evidence="2" key="1">
    <citation type="journal article" date="2022" name="Mol. Ecol. Resour.">
        <title>The genomes of chicory, endive, great burdock and yacon provide insights into Asteraceae palaeo-polyploidization history and plant inulin production.</title>
        <authorList>
            <person name="Fan W."/>
            <person name="Wang S."/>
            <person name="Wang H."/>
            <person name="Wang A."/>
            <person name="Jiang F."/>
            <person name="Liu H."/>
            <person name="Zhao H."/>
            <person name="Xu D."/>
            <person name="Zhang Y."/>
        </authorList>
    </citation>
    <scope>NUCLEOTIDE SEQUENCE [LARGE SCALE GENOMIC DNA]</scope>
    <source>
        <strain evidence="2">cv. Yunnan</strain>
    </source>
</reference>
<sequence length="94" mass="10211">MSQTRVAEKTSEPALENVPMDDDKESICKVVASLTPGLVAADLENIVQVSVLIAAIIGGKFVIKGLVIGQKFMWKLICDCFLVNDFLPLLATEF</sequence>